<gene>
    <name evidence="1" type="ORF">Pmani_002747</name>
</gene>
<evidence type="ECO:0000313" key="2">
    <source>
        <dbReference type="Proteomes" id="UP001292094"/>
    </source>
</evidence>
<dbReference type="AlphaFoldDB" id="A0AAE1QJS0"/>
<accession>A0AAE1QJS0</accession>
<proteinExistence type="predicted"/>
<dbReference type="Proteomes" id="UP001292094">
    <property type="component" value="Unassembled WGS sequence"/>
</dbReference>
<sequence length="66" mass="7707">MSSMELVMASVLRRWSRRCSGRRVRMRILVDHIKRRPLSANSEKVLRKFASSLTNITVMDCDVLRS</sequence>
<dbReference type="EMBL" id="JAWZYT010000201">
    <property type="protein sequence ID" value="KAK4326728.1"/>
    <property type="molecule type" value="Genomic_DNA"/>
</dbReference>
<organism evidence="1 2">
    <name type="scientific">Petrolisthes manimaculis</name>
    <dbReference type="NCBI Taxonomy" id="1843537"/>
    <lineage>
        <taxon>Eukaryota</taxon>
        <taxon>Metazoa</taxon>
        <taxon>Ecdysozoa</taxon>
        <taxon>Arthropoda</taxon>
        <taxon>Crustacea</taxon>
        <taxon>Multicrustacea</taxon>
        <taxon>Malacostraca</taxon>
        <taxon>Eumalacostraca</taxon>
        <taxon>Eucarida</taxon>
        <taxon>Decapoda</taxon>
        <taxon>Pleocyemata</taxon>
        <taxon>Anomura</taxon>
        <taxon>Galatheoidea</taxon>
        <taxon>Porcellanidae</taxon>
        <taxon>Petrolisthes</taxon>
    </lineage>
</organism>
<evidence type="ECO:0000313" key="1">
    <source>
        <dbReference type="EMBL" id="KAK4326728.1"/>
    </source>
</evidence>
<keyword evidence="2" id="KW-1185">Reference proteome</keyword>
<protein>
    <submittedName>
        <fullName evidence="1">Uncharacterized protein</fullName>
    </submittedName>
</protein>
<reference evidence="1" key="1">
    <citation type="submission" date="2023-11" db="EMBL/GenBank/DDBJ databases">
        <title>Genome assemblies of two species of porcelain crab, Petrolisthes cinctipes and Petrolisthes manimaculis (Anomura: Porcellanidae).</title>
        <authorList>
            <person name="Angst P."/>
        </authorList>
    </citation>
    <scope>NUCLEOTIDE SEQUENCE</scope>
    <source>
        <strain evidence="1">PB745_02</strain>
        <tissue evidence="1">Gill</tissue>
    </source>
</reference>
<comment type="caution">
    <text evidence="1">The sequence shown here is derived from an EMBL/GenBank/DDBJ whole genome shotgun (WGS) entry which is preliminary data.</text>
</comment>
<name>A0AAE1QJS0_9EUCA</name>